<dbReference type="PRINTS" id="PR00368">
    <property type="entry name" value="FADPNR"/>
</dbReference>
<evidence type="ECO:0000256" key="3">
    <source>
        <dbReference type="ARBA" id="ARBA00022827"/>
    </source>
</evidence>
<dbReference type="InterPro" id="IPR016156">
    <property type="entry name" value="FAD/NAD-linked_Rdtase_dimer_sf"/>
</dbReference>
<comment type="similarity">
    <text evidence="1">Belongs to the class-I pyridine nucleotide-disulfide oxidoreductase family.</text>
</comment>
<name>A0A941E6L9_9ACTN</name>
<feature type="binding site" evidence="5">
    <location>
        <position position="119"/>
    </location>
    <ligand>
        <name>FAD</name>
        <dbReference type="ChEBI" id="CHEBI:57692"/>
    </ligand>
</feature>
<dbReference type="AlphaFoldDB" id="A0A941E6L9"/>
<comment type="caution">
    <text evidence="9">The sequence shown here is derived from an EMBL/GenBank/DDBJ whole genome shotgun (WGS) entry which is preliminary data.</text>
</comment>
<dbReference type="SUPFAM" id="SSF51905">
    <property type="entry name" value="FAD/NAD(P)-binding domain"/>
    <property type="match status" value="1"/>
</dbReference>
<evidence type="ECO:0000256" key="2">
    <source>
        <dbReference type="ARBA" id="ARBA00022630"/>
    </source>
</evidence>
<feature type="domain" description="FAD/NAD(P)-binding" evidence="8">
    <location>
        <begin position="13"/>
        <end position="338"/>
    </location>
</feature>
<dbReference type="PANTHER" id="PTHR22912">
    <property type="entry name" value="DISULFIDE OXIDOREDUCTASE"/>
    <property type="match status" value="1"/>
</dbReference>
<evidence type="ECO:0000256" key="6">
    <source>
        <dbReference type="PIRSR" id="PIRSR000350-4"/>
    </source>
</evidence>
<keyword evidence="5" id="KW-0547">Nucleotide-binding</keyword>
<dbReference type="Pfam" id="PF07992">
    <property type="entry name" value="Pyr_redox_2"/>
    <property type="match status" value="1"/>
</dbReference>
<dbReference type="InterPro" id="IPR036188">
    <property type="entry name" value="FAD/NAD-bd_sf"/>
</dbReference>
<keyword evidence="10" id="KW-1185">Reference proteome</keyword>
<dbReference type="Gene3D" id="3.50.50.60">
    <property type="entry name" value="FAD/NAD(P)-binding domain"/>
    <property type="match status" value="2"/>
</dbReference>
<dbReference type="RefSeq" id="WP_212518461.1">
    <property type="nucleotide sequence ID" value="NZ_JAGSOH010000032.1"/>
</dbReference>
<accession>A0A941E6L9</accession>
<organism evidence="9 10">
    <name type="scientific">Actinospica acidithermotolerans</name>
    <dbReference type="NCBI Taxonomy" id="2828514"/>
    <lineage>
        <taxon>Bacteria</taxon>
        <taxon>Bacillati</taxon>
        <taxon>Actinomycetota</taxon>
        <taxon>Actinomycetes</taxon>
        <taxon>Catenulisporales</taxon>
        <taxon>Actinospicaceae</taxon>
        <taxon>Actinospica</taxon>
    </lineage>
</organism>
<dbReference type="GO" id="GO:0050660">
    <property type="term" value="F:flavin adenine dinucleotide binding"/>
    <property type="evidence" value="ECO:0007669"/>
    <property type="project" value="TreeGrafter"/>
</dbReference>
<keyword evidence="4 5" id="KW-0520">NAD</keyword>
<evidence type="ECO:0000256" key="5">
    <source>
        <dbReference type="PIRSR" id="PIRSR000350-3"/>
    </source>
</evidence>
<dbReference type="InterPro" id="IPR023753">
    <property type="entry name" value="FAD/NAD-binding_dom"/>
</dbReference>
<proteinExistence type="inferred from homology"/>
<gene>
    <name evidence="9" type="ORF">KDK95_13440</name>
</gene>
<evidence type="ECO:0000259" key="7">
    <source>
        <dbReference type="Pfam" id="PF02852"/>
    </source>
</evidence>
<feature type="disulfide bond" description="Redox-active" evidence="6">
    <location>
        <begin position="50"/>
        <end position="55"/>
    </location>
</feature>
<dbReference type="GO" id="GO:0004148">
    <property type="term" value="F:dihydrolipoyl dehydrogenase (NADH) activity"/>
    <property type="evidence" value="ECO:0007669"/>
    <property type="project" value="TreeGrafter"/>
</dbReference>
<evidence type="ECO:0000259" key="8">
    <source>
        <dbReference type="Pfam" id="PF07992"/>
    </source>
</evidence>
<dbReference type="InterPro" id="IPR050151">
    <property type="entry name" value="Class-I_Pyr_Nuc-Dis_Oxidored"/>
</dbReference>
<dbReference type="InterPro" id="IPR004099">
    <property type="entry name" value="Pyr_nucl-diS_OxRdtase_dimer"/>
</dbReference>
<feature type="binding site" evidence="5">
    <location>
        <begin position="186"/>
        <end position="193"/>
    </location>
    <ligand>
        <name>NAD(+)</name>
        <dbReference type="ChEBI" id="CHEBI:57540"/>
    </ligand>
</feature>
<evidence type="ECO:0000256" key="1">
    <source>
        <dbReference type="ARBA" id="ARBA00007532"/>
    </source>
</evidence>
<dbReference type="Gene3D" id="3.30.390.30">
    <property type="match status" value="1"/>
</dbReference>
<dbReference type="Pfam" id="PF02852">
    <property type="entry name" value="Pyr_redox_dim"/>
    <property type="match status" value="1"/>
</dbReference>
<keyword evidence="2" id="KW-0285">Flavoprotein</keyword>
<reference evidence="9" key="1">
    <citation type="submission" date="2021-04" db="EMBL/GenBank/DDBJ databases">
        <title>Genome based classification of Actinospica acidithermotolerans sp. nov., an actinobacterium isolated from an Indonesian hot spring.</title>
        <authorList>
            <person name="Kusuma A.B."/>
            <person name="Putra K.E."/>
            <person name="Nafisah S."/>
            <person name="Loh J."/>
            <person name="Nouioui I."/>
            <person name="Goodfellow M."/>
        </authorList>
    </citation>
    <scope>NUCLEOTIDE SEQUENCE</scope>
    <source>
        <strain evidence="9">MGRD01-02</strain>
    </source>
</reference>
<evidence type="ECO:0000313" key="10">
    <source>
        <dbReference type="Proteomes" id="UP000676325"/>
    </source>
</evidence>
<dbReference type="InterPro" id="IPR001100">
    <property type="entry name" value="Pyr_nuc-diS_OxRdtase"/>
</dbReference>
<dbReference type="Proteomes" id="UP000676325">
    <property type="component" value="Unassembled WGS sequence"/>
</dbReference>
<feature type="binding site" evidence="5">
    <location>
        <position position="59"/>
    </location>
    <ligand>
        <name>FAD</name>
        <dbReference type="ChEBI" id="CHEBI:57692"/>
    </ligand>
</feature>
<dbReference type="PANTHER" id="PTHR22912:SF151">
    <property type="entry name" value="DIHYDROLIPOYL DEHYDROGENASE, MITOCHONDRIAL"/>
    <property type="match status" value="1"/>
</dbReference>
<keyword evidence="3 5" id="KW-0274">FAD</keyword>
<feature type="binding site" evidence="5">
    <location>
        <position position="283"/>
    </location>
    <ligand>
        <name>NAD(+)</name>
        <dbReference type="ChEBI" id="CHEBI:57540"/>
    </ligand>
</feature>
<dbReference type="SUPFAM" id="SSF55424">
    <property type="entry name" value="FAD/NAD-linked reductases, dimerisation (C-terminal) domain"/>
    <property type="match status" value="1"/>
</dbReference>
<dbReference type="EMBL" id="JAGSOH010000032">
    <property type="protein sequence ID" value="MBR7827315.1"/>
    <property type="molecule type" value="Genomic_DNA"/>
</dbReference>
<protein>
    <submittedName>
        <fullName evidence="9">NAD(P)/FAD-dependent oxidoreductase</fullName>
    </submittedName>
</protein>
<feature type="binding site" evidence="5">
    <location>
        <position position="329"/>
    </location>
    <ligand>
        <name>FAD</name>
        <dbReference type="ChEBI" id="CHEBI:57692"/>
    </ligand>
</feature>
<dbReference type="PIRSF" id="PIRSF000350">
    <property type="entry name" value="Mercury_reductase_MerA"/>
    <property type="match status" value="1"/>
</dbReference>
<sequence>MNELQAQDTDTWDVIVIGAGPVGENAAQYAIQGSGRTAVLIEAELVGGECSYWACMPSKALLRPIEVLSAAHALPGVLGTRLDPAGILKRRDAVIGNRDDSGQVEWANGAGIDVIRGRGRLAGVRTVEVTEPDGTVRVIEARQAVVLATGTTAAIPNVPGLAAARPWISRDATNLAEVPRRVAVIGGGVVGCEAATWLSSLGSSVTVLQQAPRLLPRTEAFAHELVAKRLEEAGVRIRTNAKVERVERPSVNEAGVGRIHGGPVTVTVDGEELAVDEVLVAAGRVFGTGDIGLENVGLGKLAENHAPIPVDEQLTVRDVPGDWLYAVGDVNGLALLTHMGKYQARVCGDVIAARAEGRPMDSVRYRDLADSRAVPQVIFTDPQVAAVGMSEREALAAGVDVETVEYDLGAIAATSIQRQDYRGRAKLVIDREADTLVGATFVGPEVAELVHAATVAVIGQVPLELLRHAVPSYPTVSEIWLRLLESREPRVS</sequence>
<feature type="domain" description="Pyridine nucleotide-disulphide oxidoreductase dimerisation" evidence="7">
    <location>
        <begin position="374"/>
        <end position="480"/>
    </location>
</feature>
<evidence type="ECO:0000256" key="4">
    <source>
        <dbReference type="ARBA" id="ARBA00023027"/>
    </source>
</evidence>
<evidence type="ECO:0000313" key="9">
    <source>
        <dbReference type="EMBL" id="MBR7827315.1"/>
    </source>
</evidence>
<comment type="cofactor">
    <cofactor evidence="5">
        <name>FAD</name>
        <dbReference type="ChEBI" id="CHEBI:57692"/>
    </cofactor>
    <text evidence="5">Binds 1 FAD per subunit.</text>
</comment>
<dbReference type="GO" id="GO:0006103">
    <property type="term" value="P:2-oxoglutarate metabolic process"/>
    <property type="evidence" value="ECO:0007669"/>
    <property type="project" value="TreeGrafter"/>
</dbReference>
<dbReference type="PRINTS" id="PR00411">
    <property type="entry name" value="PNDRDTASEI"/>
</dbReference>